<feature type="coiled-coil region" evidence="1">
    <location>
        <begin position="20"/>
        <end position="63"/>
    </location>
</feature>
<dbReference type="EMBL" id="OUUY01000064">
    <property type="protein sequence ID" value="SPQ00239.1"/>
    <property type="molecule type" value="Genomic_DNA"/>
</dbReference>
<keyword evidence="1" id="KW-0175">Coiled coil</keyword>
<proteinExistence type="predicted"/>
<reference evidence="3" key="1">
    <citation type="submission" date="2018-03" db="EMBL/GenBank/DDBJ databases">
        <authorList>
            <person name="Zecchin S."/>
        </authorList>
    </citation>
    <scope>NUCLEOTIDE SEQUENCE [LARGE SCALE GENOMIC DNA]</scope>
</reference>
<accession>A0A2U3QFX2</accession>
<dbReference type="Proteomes" id="UP000245125">
    <property type="component" value="Unassembled WGS sequence"/>
</dbReference>
<dbReference type="AlphaFoldDB" id="A0A2U3QFX2"/>
<sequence length="104" mass="12100">MNDDVLAKVISVEKEIQDCLETEKAKAREWLEEVKKETEEESIKEEECIRKNLDESLKHARDEATTKAEILIKDASEKAERLLTLSDKTLSSIIMRRIRMILPE</sequence>
<evidence type="ECO:0000256" key="1">
    <source>
        <dbReference type="SAM" id="Coils"/>
    </source>
</evidence>
<organism evidence="2 3">
    <name type="scientific">Candidatus Sulfobium mesophilum</name>
    <dbReference type="NCBI Taxonomy" id="2016548"/>
    <lineage>
        <taxon>Bacteria</taxon>
        <taxon>Pseudomonadati</taxon>
        <taxon>Nitrospirota</taxon>
        <taxon>Nitrospiria</taxon>
        <taxon>Nitrospirales</taxon>
        <taxon>Nitrospiraceae</taxon>
        <taxon>Candidatus Sulfobium</taxon>
    </lineage>
</organism>
<gene>
    <name evidence="2" type="ORF">NBG4_20045</name>
</gene>
<name>A0A2U3QFX2_9BACT</name>
<evidence type="ECO:0000313" key="2">
    <source>
        <dbReference type="EMBL" id="SPQ00239.1"/>
    </source>
</evidence>
<keyword evidence="3" id="KW-1185">Reference proteome</keyword>
<evidence type="ECO:0000313" key="3">
    <source>
        <dbReference type="Proteomes" id="UP000245125"/>
    </source>
</evidence>
<protein>
    <submittedName>
        <fullName evidence="2">Uncharacterized protein</fullName>
    </submittedName>
</protein>